<feature type="domain" description="DUF6533" evidence="2">
    <location>
        <begin position="27"/>
        <end position="72"/>
    </location>
</feature>
<evidence type="ECO:0000313" key="3">
    <source>
        <dbReference type="EMBL" id="CAE6527051.1"/>
    </source>
</evidence>
<dbReference type="Proteomes" id="UP000663853">
    <property type="component" value="Unassembled WGS sequence"/>
</dbReference>
<name>A0A8H3DKN0_9AGAM</name>
<sequence length="365" mass="40298">MTAAASQYKAFLDLIDLIHVQAETARYLAISGITLLVYDWLSTLDKEVEYIWGRKWSLARAVYHLNRVLPVLLIGSVLIPHVLFAPAQFSTLTSVQEDHLVIQLRCHHIASHHLHDFNYPLLGTVRSKVRIIFRQSFSKKLTGVEMDPVVQLLIPGLIVTVGHALLQVTLNIERTTVLTNPLPEILQGCLVSIPNDIWLAYFSGVLYELVVFCLIVWRIRELGDGLGLTPLMKQLLKHGVSFFAVNLGLMLFSCVGSAYPSTIIMANGSGLLTALSSIMCSRIFFSMHEFANEDRVHISLGPGLSTGTRGSAIFSGRFNIPMETFSNGSRPPSGLQVTFDTPPQSLGRSVSKGKDAVRAADKLFV</sequence>
<feature type="transmembrane region" description="Helical" evidence="1">
    <location>
        <begin position="198"/>
        <end position="219"/>
    </location>
</feature>
<proteinExistence type="predicted"/>
<protein>
    <recommendedName>
        <fullName evidence="2">DUF6533 domain-containing protein</fullName>
    </recommendedName>
</protein>
<feature type="transmembrane region" description="Helical" evidence="1">
    <location>
        <begin position="265"/>
        <end position="285"/>
    </location>
</feature>
<evidence type="ECO:0000256" key="1">
    <source>
        <dbReference type="SAM" id="Phobius"/>
    </source>
</evidence>
<dbReference type="AlphaFoldDB" id="A0A8H3DKN0"/>
<evidence type="ECO:0000259" key="2">
    <source>
        <dbReference type="Pfam" id="PF20151"/>
    </source>
</evidence>
<keyword evidence="1" id="KW-0472">Membrane</keyword>
<reference evidence="3" key="1">
    <citation type="submission" date="2021-01" db="EMBL/GenBank/DDBJ databases">
        <authorList>
            <person name="Kaushik A."/>
        </authorList>
    </citation>
    <scope>NUCLEOTIDE SEQUENCE</scope>
    <source>
        <strain evidence="3">AG6-10EEA</strain>
    </source>
</reference>
<keyword evidence="1" id="KW-0812">Transmembrane</keyword>
<dbReference type="InterPro" id="IPR045340">
    <property type="entry name" value="DUF6533"/>
</dbReference>
<evidence type="ECO:0000313" key="4">
    <source>
        <dbReference type="Proteomes" id="UP000663853"/>
    </source>
</evidence>
<gene>
    <name evidence="3" type="ORF">RDB_LOCUS161527</name>
</gene>
<dbReference type="EMBL" id="CAJMXA010003928">
    <property type="protein sequence ID" value="CAE6527051.1"/>
    <property type="molecule type" value="Genomic_DNA"/>
</dbReference>
<organism evidence="3 4">
    <name type="scientific">Rhizoctonia solani</name>
    <dbReference type="NCBI Taxonomy" id="456999"/>
    <lineage>
        <taxon>Eukaryota</taxon>
        <taxon>Fungi</taxon>
        <taxon>Dikarya</taxon>
        <taxon>Basidiomycota</taxon>
        <taxon>Agaricomycotina</taxon>
        <taxon>Agaricomycetes</taxon>
        <taxon>Cantharellales</taxon>
        <taxon>Ceratobasidiaceae</taxon>
        <taxon>Rhizoctonia</taxon>
    </lineage>
</organism>
<comment type="caution">
    <text evidence="3">The sequence shown here is derived from an EMBL/GenBank/DDBJ whole genome shotgun (WGS) entry which is preliminary data.</text>
</comment>
<dbReference type="Pfam" id="PF20151">
    <property type="entry name" value="DUF6533"/>
    <property type="match status" value="1"/>
</dbReference>
<feature type="transmembrane region" description="Helical" evidence="1">
    <location>
        <begin position="240"/>
        <end position="259"/>
    </location>
</feature>
<accession>A0A8H3DKN0</accession>
<keyword evidence="1" id="KW-1133">Transmembrane helix</keyword>